<dbReference type="NCBIfam" id="TIGR00829">
    <property type="entry name" value="FRU"/>
    <property type="match status" value="1"/>
</dbReference>
<feature type="transmembrane region" description="Helical" evidence="14">
    <location>
        <begin position="528"/>
        <end position="548"/>
    </location>
</feature>
<gene>
    <name evidence="17" type="ORF">CQR80_11435</name>
</gene>
<keyword evidence="7" id="KW-0762">Sugar transport</keyword>
<dbReference type="EMBL" id="PCGW01000033">
    <property type="protein sequence ID" value="PHO19593.1"/>
    <property type="molecule type" value="Genomic_DNA"/>
</dbReference>
<name>A0A2G1DM59_AGGAC</name>
<keyword evidence="6" id="KW-0597">Phosphoprotein</keyword>
<dbReference type="PROSITE" id="PS51104">
    <property type="entry name" value="PTS_EIIC_TYPE_2"/>
    <property type="match status" value="1"/>
</dbReference>
<feature type="domain" description="PTS EIIB type-2" evidence="15">
    <location>
        <begin position="103"/>
        <end position="198"/>
    </location>
</feature>
<keyword evidence="5" id="KW-1003">Cell membrane</keyword>
<dbReference type="Pfam" id="PF25554">
    <property type="entry name" value="PTS_EIIB_BC_N"/>
    <property type="match status" value="1"/>
</dbReference>
<evidence type="ECO:0000256" key="4">
    <source>
        <dbReference type="ARBA" id="ARBA00022448"/>
    </source>
</evidence>
<dbReference type="PANTHER" id="PTHR30505">
    <property type="entry name" value="FRUCTOSE-LIKE PERMEASE"/>
    <property type="match status" value="1"/>
</dbReference>
<evidence type="ECO:0000256" key="12">
    <source>
        <dbReference type="ARBA" id="ARBA00022989"/>
    </source>
</evidence>
<feature type="domain" description="PTS EIIC type-2" evidence="16">
    <location>
        <begin position="223"/>
        <end position="554"/>
    </location>
</feature>
<dbReference type="InterPro" id="IPR003501">
    <property type="entry name" value="PTS_EIIB_2/3"/>
</dbReference>
<dbReference type="RefSeq" id="WP_099309047.1">
    <property type="nucleotide sequence ID" value="NZ_PCGV01000032.1"/>
</dbReference>
<evidence type="ECO:0000256" key="6">
    <source>
        <dbReference type="ARBA" id="ARBA00022553"/>
    </source>
</evidence>
<feature type="transmembrane region" description="Helical" evidence="14">
    <location>
        <begin position="234"/>
        <end position="252"/>
    </location>
</feature>
<comment type="caution">
    <text evidence="17">The sequence shown here is derived from an EMBL/GenBank/DDBJ whole genome shotgun (WGS) entry which is preliminary data.</text>
</comment>
<dbReference type="PANTHER" id="PTHR30505:SF0">
    <property type="entry name" value="FRUCTOSE-LIKE PTS SYSTEM EIIBC COMPONENT-RELATED"/>
    <property type="match status" value="1"/>
</dbReference>
<dbReference type="Pfam" id="PF02302">
    <property type="entry name" value="PTS_IIB"/>
    <property type="match status" value="1"/>
</dbReference>
<evidence type="ECO:0000256" key="8">
    <source>
        <dbReference type="ARBA" id="ARBA00022679"/>
    </source>
</evidence>
<evidence type="ECO:0000259" key="16">
    <source>
        <dbReference type="PROSITE" id="PS51104"/>
    </source>
</evidence>
<comment type="subcellular location">
    <subcellularLocation>
        <location evidence="2">Cell inner membrane</location>
        <topology evidence="2">Multi-pass membrane protein</topology>
    </subcellularLocation>
</comment>
<dbReference type="NCBIfam" id="TIGR01427">
    <property type="entry name" value="PTS_IIC_fructo"/>
    <property type="match status" value="1"/>
</dbReference>
<dbReference type="CDD" id="cd05569">
    <property type="entry name" value="PTS_IIB_fructose"/>
    <property type="match status" value="1"/>
</dbReference>
<evidence type="ECO:0000256" key="11">
    <source>
        <dbReference type="ARBA" id="ARBA00022777"/>
    </source>
</evidence>
<evidence type="ECO:0000313" key="17">
    <source>
        <dbReference type="EMBL" id="PHO19593.1"/>
    </source>
</evidence>
<dbReference type="InterPro" id="IPR003352">
    <property type="entry name" value="PTS_EIIC"/>
</dbReference>
<keyword evidence="8" id="KW-0808">Transferase</keyword>
<keyword evidence="9" id="KW-0598">Phosphotransferase system</keyword>
<evidence type="ECO:0000256" key="14">
    <source>
        <dbReference type="SAM" id="Phobius"/>
    </source>
</evidence>
<evidence type="ECO:0000256" key="2">
    <source>
        <dbReference type="ARBA" id="ARBA00004429"/>
    </source>
</evidence>
<keyword evidence="13 14" id="KW-0472">Membrane</keyword>
<dbReference type="InterPro" id="IPR013014">
    <property type="entry name" value="PTS_EIIC_2"/>
</dbReference>
<dbReference type="SUPFAM" id="SSF52794">
    <property type="entry name" value="PTS system IIB component-like"/>
    <property type="match status" value="2"/>
</dbReference>
<evidence type="ECO:0000259" key="15">
    <source>
        <dbReference type="PROSITE" id="PS51099"/>
    </source>
</evidence>
<keyword evidence="4" id="KW-0813">Transport</keyword>
<evidence type="ECO:0000256" key="10">
    <source>
        <dbReference type="ARBA" id="ARBA00022692"/>
    </source>
</evidence>
<feature type="transmembrane region" description="Helical" evidence="14">
    <location>
        <begin position="430"/>
        <end position="450"/>
    </location>
</feature>
<evidence type="ECO:0000256" key="3">
    <source>
        <dbReference type="ARBA" id="ARBA00012799"/>
    </source>
</evidence>
<evidence type="ECO:0000256" key="5">
    <source>
        <dbReference type="ARBA" id="ARBA00022475"/>
    </source>
</evidence>
<dbReference type="InterPro" id="IPR003353">
    <property type="entry name" value="PTS_IIB_fruc"/>
</dbReference>
<evidence type="ECO:0000256" key="7">
    <source>
        <dbReference type="ARBA" id="ARBA00022597"/>
    </source>
</evidence>
<keyword evidence="12 14" id="KW-1133">Transmembrane helix</keyword>
<dbReference type="InterPro" id="IPR013011">
    <property type="entry name" value="PTS_EIIB_2"/>
</dbReference>
<dbReference type="PROSITE" id="PS51099">
    <property type="entry name" value="PTS_EIIB_TYPE_2"/>
    <property type="match status" value="1"/>
</dbReference>
<evidence type="ECO:0000256" key="13">
    <source>
        <dbReference type="ARBA" id="ARBA00023136"/>
    </source>
</evidence>
<comment type="catalytic activity">
    <reaction evidence="1">
        <text>D-fructose(out) + N(pros)-phospho-L-histidyl-[protein] = D-fructose 1-phosphate(in) + L-histidyl-[protein]</text>
        <dbReference type="Rhea" id="RHEA:49252"/>
        <dbReference type="Rhea" id="RHEA-COMP:9745"/>
        <dbReference type="Rhea" id="RHEA-COMP:9746"/>
        <dbReference type="ChEBI" id="CHEBI:29979"/>
        <dbReference type="ChEBI" id="CHEBI:37721"/>
        <dbReference type="ChEBI" id="CHEBI:58674"/>
        <dbReference type="ChEBI" id="CHEBI:64837"/>
        <dbReference type="EC" id="2.7.1.202"/>
    </reaction>
</comment>
<organism evidence="17 18">
    <name type="scientific">Aggregatibacter actinomycetemcomitans</name>
    <name type="common">Actinobacillus actinomycetemcomitans</name>
    <name type="synonym">Haemophilus actinomycetemcomitans</name>
    <dbReference type="NCBI Taxonomy" id="714"/>
    <lineage>
        <taxon>Bacteria</taxon>
        <taxon>Pseudomonadati</taxon>
        <taxon>Pseudomonadota</taxon>
        <taxon>Gammaproteobacteria</taxon>
        <taxon>Pasteurellales</taxon>
        <taxon>Pasteurellaceae</taxon>
        <taxon>Aggregatibacter</taxon>
    </lineage>
</organism>
<accession>A0A2G1DM59</accession>
<dbReference type="Pfam" id="PF02378">
    <property type="entry name" value="PTS_EIIC"/>
    <property type="match status" value="1"/>
</dbReference>
<sequence>MHIYFTPSANFGNVKAFLLRQMLSAAATQHQIVDNADAAELIIVLGDQLPNNPQFHGKKVFLAKIDEHFNAPEQLLDTAIQQVQDYVPPTESAVVSDGKIKNIVAVTACPTGVAHTFMSAEAIETYAKQQGWQVKVETRGQVGAGNEITLEEVAAADLVFVAADIDVPLDKFKGKLMYRTSTGLALKKTAQEFDKAFKEAKVFDGGAAQVGAKAEESGEKKGVYKHLMTGVSHMLPLVVAGGLLIAISFMFGIEAFKDETIAGGLPKALMDIGGGAAFHLMIAVFAGYVAFSIADRPGLAVGLIGGMLATTAGAGILGGIIAGFLAGYVVKSLNSAIKLPPSLTSLKPILILPLLGALIVGLAMIYIINPPVAKIMAALSDWLKSIGDVNAIVLGVIIGSMMCIDMGGPVNKAAYTFSVGLLASQIHTPMAAAMAAGMVPPIGIAIATWLARNKFTANQCDAGKASFVLGLCFISEGALPFVAADPLRVIISSVLGGATAGAISMSCGIALQAPHGGLFVIPFVSEPLMYFSAIAIGSVVTGVVYAVIKPKAEA</sequence>
<evidence type="ECO:0000256" key="9">
    <source>
        <dbReference type="ARBA" id="ARBA00022683"/>
    </source>
</evidence>
<dbReference type="InterPro" id="IPR050864">
    <property type="entry name" value="Bacterial_PTS_Sugar_Transport"/>
</dbReference>
<dbReference type="EC" id="2.7.1.202" evidence="3"/>
<protein>
    <recommendedName>
        <fullName evidence="3">protein-N(pi)-phosphohistidine--D-fructose phosphotransferase</fullName>
        <ecNumber evidence="3">2.7.1.202</ecNumber>
    </recommendedName>
</protein>
<dbReference type="InterPro" id="IPR006327">
    <property type="entry name" value="PTS_IIC_fruc"/>
</dbReference>
<evidence type="ECO:0000256" key="1">
    <source>
        <dbReference type="ARBA" id="ARBA00001401"/>
    </source>
</evidence>
<evidence type="ECO:0000313" key="18">
    <source>
        <dbReference type="Proteomes" id="UP000226080"/>
    </source>
</evidence>
<dbReference type="Proteomes" id="UP000226080">
    <property type="component" value="Unassembled WGS sequence"/>
</dbReference>
<keyword evidence="11" id="KW-0418">Kinase</keyword>
<feature type="transmembrane region" description="Helical" evidence="14">
    <location>
        <begin position="303"/>
        <end position="329"/>
    </location>
</feature>
<keyword evidence="10 14" id="KW-0812">Transmembrane</keyword>
<keyword evidence="18" id="KW-1185">Reference proteome</keyword>
<feature type="transmembrane region" description="Helical" evidence="14">
    <location>
        <begin position="272"/>
        <end position="291"/>
    </location>
</feature>
<feature type="transmembrane region" description="Helical" evidence="14">
    <location>
        <begin position="389"/>
        <end position="410"/>
    </location>
</feature>
<dbReference type="InterPro" id="IPR036095">
    <property type="entry name" value="PTS_EIIB-like_sf"/>
</dbReference>
<feature type="transmembrane region" description="Helical" evidence="14">
    <location>
        <begin position="349"/>
        <end position="368"/>
    </location>
</feature>
<proteinExistence type="predicted"/>
<dbReference type="Gene3D" id="3.40.50.2300">
    <property type="match status" value="1"/>
</dbReference>
<reference evidence="17 18" key="1">
    <citation type="submission" date="2017-10" db="EMBL/GenBank/DDBJ databases">
        <title>Draft genome sequences of Aggregatibacter actinomycetemcomitans strains 310a and 310b.</title>
        <authorList>
            <person name="May A.C."/>
            <person name="Ohta H."/>
            <person name="Maeda H."/>
            <person name="Kokeguchi S."/>
            <person name="Cugini C."/>
        </authorList>
    </citation>
    <scope>NUCLEOTIDE SEQUENCE [LARGE SCALE GENOMIC DNA]</scope>
    <source>
        <strain evidence="17 18">310b</strain>
    </source>
</reference>